<sequence length="101" mass="11364">NFIESVLCEERDGDLTSGAVKIATLANPSSSLVLSPEKANRLYYAQFLHEQEQRRHRQPPEDPEHFESGLIEPILELPKTQDPLWLQYPMAGYPSSGGKQA</sequence>
<dbReference type="AlphaFoldDB" id="A0A0H5QPY4"/>
<dbReference type="EMBL" id="HACM01003235">
    <property type="protein sequence ID" value="CRZ03677.1"/>
    <property type="molecule type" value="Transcribed_RNA"/>
</dbReference>
<name>A0A0H5QPY4_9EUKA</name>
<accession>A0A0H5QPY4</accession>
<evidence type="ECO:0000313" key="1">
    <source>
        <dbReference type="EMBL" id="CRZ03677.1"/>
    </source>
</evidence>
<proteinExistence type="predicted"/>
<organism evidence="1">
    <name type="scientific">Spongospora subterranea</name>
    <dbReference type="NCBI Taxonomy" id="70186"/>
    <lineage>
        <taxon>Eukaryota</taxon>
        <taxon>Sar</taxon>
        <taxon>Rhizaria</taxon>
        <taxon>Endomyxa</taxon>
        <taxon>Phytomyxea</taxon>
        <taxon>Plasmodiophorida</taxon>
        <taxon>Plasmodiophoridae</taxon>
        <taxon>Spongospora</taxon>
    </lineage>
</organism>
<reference evidence="1" key="1">
    <citation type="submission" date="2015-04" db="EMBL/GenBank/DDBJ databases">
        <title>The genome sequence of the plant pathogenic Rhizarian Plasmodiophora brassicae reveals insights in its biotrophic life cycle and the origin of chitin synthesis.</title>
        <authorList>
            <person name="Schwelm A."/>
            <person name="Fogelqvist J."/>
            <person name="Knaust A."/>
            <person name="Julke S."/>
            <person name="Lilja T."/>
            <person name="Dhandapani V."/>
            <person name="Bonilla-Rosso G."/>
            <person name="Karlsson M."/>
            <person name="Shevchenko A."/>
            <person name="Choi S.R."/>
            <person name="Kim H.G."/>
            <person name="Park J.Y."/>
            <person name="Lim Y.P."/>
            <person name="Ludwig-Muller J."/>
            <person name="Dixelius C."/>
        </authorList>
    </citation>
    <scope>NUCLEOTIDE SEQUENCE</scope>
    <source>
        <tissue evidence="1">Potato root galls</tissue>
    </source>
</reference>
<feature type="non-terminal residue" evidence="1">
    <location>
        <position position="101"/>
    </location>
</feature>
<protein>
    <submittedName>
        <fullName evidence="1">Uncharacterized protein</fullName>
    </submittedName>
</protein>
<feature type="non-terminal residue" evidence="1">
    <location>
        <position position="1"/>
    </location>
</feature>